<organism evidence="3 4">
    <name type="scientific">Aspergillus terreus (strain NIH 2624 / FGSC A1156)</name>
    <dbReference type="NCBI Taxonomy" id="341663"/>
    <lineage>
        <taxon>Eukaryota</taxon>
        <taxon>Fungi</taxon>
        <taxon>Dikarya</taxon>
        <taxon>Ascomycota</taxon>
        <taxon>Pezizomycotina</taxon>
        <taxon>Eurotiomycetes</taxon>
        <taxon>Eurotiomycetidae</taxon>
        <taxon>Eurotiales</taxon>
        <taxon>Aspergillaceae</taxon>
        <taxon>Aspergillus</taxon>
        <taxon>Aspergillus subgen. Circumdati</taxon>
    </lineage>
</organism>
<dbReference type="HOGENOM" id="CLU_104738_0_1_1"/>
<dbReference type="eggNOG" id="KOG1003">
    <property type="taxonomic scope" value="Eukaryota"/>
</dbReference>
<dbReference type="FunFam" id="1.20.5.340:FF:000001">
    <property type="entry name" value="Tropomyosin alpha-1 chain isoform 2"/>
    <property type="match status" value="1"/>
</dbReference>
<evidence type="ECO:0008006" key="5">
    <source>
        <dbReference type="Google" id="ProtNLM"/>
    </source>
</evidence>
<sequence length="183" mass="21255">MDKIKERMNTLRLEAEEAHEKVEELKAKVKTLEQENLSKEQEITSLNHRNQLLEGEVEKLETALKEAKDAANQSAQHDTQNEALQRRLQVLEEEAEEADRNLREVNEKYTSLPPLPNATIKLLTQILPNRLRQTDVKAGHYERKVQALEAARDQWESKYEEMAKKHAELQKDLHDLEVSISNV</sequence>
<dbReference type="GO" id="GO:0044396">
    <property type="term" value="P:actin cortical patch organization"/>
    <property type="evidence" value="ECO:0007669"/>
    <property type="project" value="EnsemblFungi"/>
</dbReference>
<dbReference type="AlphaFoldDB" id="Q0CPT3"/>
<dbReference type="GO" id="GO:0003786">
    <property type="term" value="F:actin lateral binding"/>
    <property type="evidence" value="ECO:0007669"/>
    <property type="project" value="EnsemblFungi"/>
</dbReference>
<dbReference type="PANTHER" id="PTHR19269">
    <property type="entry name" value="TROPOMYOSIN"/>
    <property type="match status" value="1"/>
</dbReference>
<dbReference type="GO" id="GO:1990819">
    <property type="term" value="C:mating projection actin fusion focus"/>
    <property type="evidence" value="ECO:0007669"/>
    <property type="project" value="EnsemblFungi"/>
</dbReference>
<dbReference type="GO" id="GO:0030479">
    <property type="term" value="C:actin cortical patch"/>
    <property type="evidence" value="ECO:0007669"/>
    <property type="project" value="EnsemblFungi"/>
</dbReference>
<dbReference type="OrthoDB" id="128924at2759"/>
<dbReference type="SUPFAM" id="SSF57997">
    <property type="entry name" value="Tropomyosin"/>
    <property type="match status" value="1"/>
</dbReference>
<accession>Q0CPT3</accession>
<gene>
    <name evidence="3" type="ORF">ATEG_04301</name>
</gene>
<dbReference type="OMA" id="EQWETKY"/>
<keyword evidence="1 2" id="KW-0175">Coiled coil</keyword>
<dbReference type="EMBL" id="CH476599">
    <property type="protein sequence ID" value="EAU34748.1"/>
    <property type="molecule type" value="Genomic_DNA"/>
</dbReference>
<dbReference type="STRING" id="341663.Q0CPT3"/>
<evidence type="ECO:0000313" key="3">
    <source>
        <dbReference type="EMBL" id="EAU34748.1"/>
    </source>
</evidence>
<dbReference type="VEuPathDB" id="FungiDB:ATEG_04301"/>
<dbReference type="GO" id="GO:0070648">
    <property type="term" value="C:formin-nucleated actin cable"/>
    <property type="evidence" value="ECO:0007669"/>
    <property type="project" value="EnsemblFungi"/>
</dbReference>
<feature type="coiled-coil region" evidence="2">
    <location>
        <begin position="138"/>
        <end position="179"/>
    </location>
</feature>
<dbReference type="Gene3D" id="1.20.5.340">
    <property type="match status" value="1"/>
</dbReference>
<dbReference type="Pfam" id="PF00261">
    <property type="entry name" value="Tropomyosin"/>
    <property type="match status" value="1"/>
</dbReference>
<evidence type="ECO:0000313" key="4">
    <source>
        <dbReference type="Proteomes" id="UP000007963"/>
    </source>
</evidence>
<dbReference type="Proteomes" id="UP000007963">
    <property type="component" value="Unassembled WGS sequence"/>
</dbReference>
<dbReference type="InterPro" id="IPR000533">
    <property type="entry name" value="Tropomyosin"/>
</dbReference>
<name>Q0CPT3_ASPTN</name>
<reference evidence="4" key="1">
    <citation type="submission" date="2005-09" db="EMBL/GenBank/DDBJ databases">
        <title>Annotation of the Aspergillus terreus NIH2624 genome.</title>
        <authorList>
            <person name="Birren B.W."/>
            <person name="Lander E.S."/>
            <person name="Galagan J.E."/>
            <person name="Nusbaum C."/>
            <person name="Devon K."/>
            <person name="Henn M."/>
            <person name="Ma L.-J."/>
            <person name="Jaffe D.B."/>
            <person name="Butler J."/>
            <person name="Alvarez P."/>
            <person name="Gnerre S."/>
            <person name="Grabherr M."/>
            <person name="Kleber M."/>
            <person name="Mauceli E.W."/>
            <person name="Brockman W."/>
            <person name="Rounsley S."/>
            <person name="Young S.K."/>
            <person name="LaButti K."/>
            <person name="Pushparaj V."/>
            <person name="DeCaprio D."/>
            <person name="Crawford M."/>
            <person name="Koehrsen M."/>
            <person name="Engels R."/>
            <person name="Montgomery P."/>
            <person name="Pearson M."/>
            <person name="Howarth C."/>
            <person name="Larson L."/>
            <person name="Luoma S."/>
            <person name="White J."/>
            <person name="Alvarado L."/>
            <person name="Kodira C.D."/>
            <person name="Zeng Q."/>
            <person name="Oleary S."/>
            <person name="Yandava C."/>
            <person name="Denning D.W."/>
            <person name="Nierman W.C."/>
            <person name="Milne T."/>
            <person name="Madden K."/>
        </authorList>
    </citation>
    <scope>NUCLEOTIDE SEQUENCE [LARGE SCALE GENOMIC DNA]</scope>
    <source>
        <strain evidence="4">NIH 2624 / FGSC A1156</strain>
    </source>
</reference>
<dbReference type="GO" id="GO:0032220">
    <property type="term" value="P:plasma membrane fusion involved in cytogamy"/>
    <property type="evidence" value="ECO:0007669"/>
    <property type="project" value="EnsemblFungi"/>
</dbReference>
<dbReference type="GO" id="GO:0110085">
    <property type="term" value="C:mitotic actomyosin contractile ring"/>
    <property type="evidence" value="ECO:0007669"/>
    <property type="project" value="EnsemblFungi"/>
</dbReference>
<dbReference type="GeneID" id="4320076"/>
<dbReference type="Gene3D" id="1.20.5.170">
    <property type="match status" value="1"/>
</dbReference>
<dbReference type="GO" id="GO:1902404">
    <property type="term" value="P:mitotic actomyosin contractile ring contraction"/>
    <property type="evidence" value="ECO:0007669"/>
    <property type="project" value="EnsemblFungi"/>
</dbReference>
<dbReference type="RefSeq" id="XP_001213479.1">
    <property type="nucleotide sequence ID" value="XM_001213479.1"/>
</dbReference>
<evidence type="ECO:0000256" key="2">
    <source>
        <dbReference type="SAM" id="Coils"/>
    </source>
</evidence>
<evidence type="ECO:0000256" key="1">
    <source>
        <dbReference type="ARBA" id="ARBA00023054"/>
    </source>
</evidence>
<proteinExistence type="predicted"/>
<feature type="coiled-coil region" evidence="2">
    <location>
        <begin position="1"/>
        <end position="108"/>
    </location>
</feature>
<dbReference type="GO" id="GO:0005884">
    <property type="term" value="C:actin filament"/>
    <property type="evidence" value="ECO:0007669"/>
    <property type="project" value="EnsemblFungi"/>
</dbReference>
<protein>
    <recommendedName>
        <fullName evidence="5">Tropomyosin</fullName>
    </recommendedName>
</protein>